<dbReference type="HOGENOM" id="CLU_2058794_0_0_14"/>
<reference evidence="1 2" key="1">
    <citation type="journal article" date="2004" name="Genome Res.">
        <title>The complete genome and proteome of Mycoplasma mobile.</title>
        <authorList>
            <person name="Jaffe J.D."/>
            <person name="Stange-Thomann N."/>
            <person name="Smith C."/>
            <person name="DeCaprio D."/>
            <person name="Fisher S."/>
            <person name="Butler J."/>
            <person name="Calvo S."/>
            <person name="Elkins T."/>
            <person name="FitzGerald M.G."/>
            <person name="Hafez N."/>
            <person name="Kodira C.D."/>
            <person name="Major J."/>
            <person name="Wang S."/>
            <person name="Wilkinson J."/>
            <person name="Nicol R."/>
            <person name="Nusbaum C."/>
            <person name="Birren B."/>
            <person name="Berg H.C."/>
            <person name="Church G.M."/>
        </authorList>
    </citation>
    <scope>NUCLEOTIDE SEQUENCE [LARGE SCALE GENOMIC DNA]</scope>
    <source>
        <strain evidence="2">ATCC 43663 / 163K / NCTC 11711</strain>
    </source>
</reference>
<gene>
    <name evidence="1" type="ordered locus">MMOB1290</name>
</gene>
<keyword evidence="2" id="KW-1185">Reference proteome</keyword>
<name>Q6KIG1_MYCM1</name>
<dbReference type="AlphaFoldDB" id="Q6KIG1"/>
<evidence type="ECO:0000313" key="1">
    <source>
        <dbReference type="EMBL" id="AAT27615.1"/>
    </source>
</evidence>
<dbReference type="KEGG" id="mmo:MMOB1290"/>
<sequence length="119" mass="13957">MKHYSKEEIIEIINKIFEKKTTLTLEEFIESVFSKVILNEEEKKLKNLFITGRKISETLSKLDSKNIKDLSTNSPSFNKLESLFRSLFKSMNITSSEFQSLDENSFDEDYLETDETKIN</sequence>
<dbReference type="RefSeq" id="WP_011264649.1">
    <property type="nucleotide sequence ID" value="NC_006908.1"/>
</dbReference>
<proteinExistence type="predicted"/>
<accession>Q6KIG1</accession>
<dbReference type="EMBL" id="AE017308">
    <property type="protein sequence ID" value="AAT27615.1"/>
    <property type="molecule type" value="Genomic_DNA"/>
</dbReference>
<dbReference type="Proteomes" id="UP000009072">
    <property type="component" value="Chromosome"/>
</dbReference>
<protein>
    <submittedName>
        <fullName evidence="1">Expressed protein</fullName>
    </submittedName>
</protein>
<organism evidence="1 2">
    <name type="scientific">Mycoplasma mobile (strain ATCC 43663 / 163K / NCTC 11711)</name>
    <name type="common">Mesomycoplasma mobile</name>
    <dbReference type="NCBI Taxonomy" id="267748"/>
    <lineage>
        <taxon>Bacteria</taxon>
        <taxon>Bacillati</taxon>
        <taxon>Mycoplasmatota</taxon>
        <taxon>Mycoplasmoidales</taxon>
        <taxon>Metamycoplasmataceae</taxon>
        <taxon>Mesomycoplasma</taxon>
    </lineage>
</organism>
<dbReference type="STRING" id="267748.MMOB1290"/>
<evidence type="ECO:0000313" key="2">
    <source>
        <dbReference type="Proteomes" id="UP000009072"/>
    </source>
</evidence>